<gene>
    <name evidence="1" type="ORF">BJ138DRAFT_1115299</name>
</gene>
<protein>
    <submittedName>
        <fullName evidence="1">Uncharacterized protein</fullName>
    </submittedName>
</protein>
<evidence type="ECO:0000313" key="2">
    <source>
        <dbReference type="Proteomes" id="UP000790377"/>
    </source>
</evidence>
<sequence length="145" mass="16577">MAHSSTKSSASAIMLQRLSEQFPAWMAKETIDLRVNYYHKPLTRRFRERRFPLVDGITGRVMRLPKYAFFLVEFFRPDGTHVKDAPQIELYDVTGGGAPAFITPDRGGFGSTTQLYYVCPSREYVVRYNGVHKKTISFPHVVVVS</sequence>
<proteinExistence type="predicted"/>
<dbReference type="Proteomes" id="UP000790377">
    <property type="component" value="Unassembled WGS sequence"/>
</dbReference>
<reference evidence="1" key="1">
    <citation type="journal article" date="2021" name="New Phytol.">
        <title>Evolutionary innovations through gain and loss of genes in the ectomycorrhizal Boletales.</title>
        <authorList>
            <person name="Wu G."/>
            <person name="Miyauchi S."/>
            <person name="Morin E."/>
            <person name="Kuo A."/>
            <person name="Drula E."/>
            <person name="Varga T."/>
            <person name="Kohler A."/>
            <person name="Feng B."/>
            <person name="Cao Y."/>
            <person name="Lipzen A."/>
            <person name="Daum C."/>
            <person name="Hundley H."/>
            <person name="Pangilinan J."/>
            <person name="Johnson J."/>
            <person name="Barry K."/>
            <person name="LaButti K."/>
            <person name="Ng V."/>
            <person name="Ahrendt S."/>
            <person name="Min B."/>
            <person name="Choi I.G."/>
            <person name="Park H."/>
            <person name="Plett J.M."/>
            <person name="Magnuson J."/>
            <person name="Spatafora J.W."/>
            <person name="Nagy L.G."/>
            <person name="Henrissat B."/>
            <person name="Grigoriev I.V."/>
            <person name="Yang Z.L."/>
            <person name="Xu J."/>
            <person name="Martin F.M."/>
        </authorList>
    </citation>
    <scope>NUCLEOTIDE SEQUENCE</scope>
    <source>
        <strain evidence="1">ATCC 28755</strain>
    </source>
</reference>
<name>A0ACB8A7M5_9AGAM</name>
<comment type="caution">
    <text evidence="1">The sequence shown here is derived from an EMBL/GenBank/DDBJ whole genome shotgun (WGS) entry which is preliminary data.</text>
</comment>
<keyword evidence="2" id="KW-1185">Reference proteome</keyword>
<organism evidence="1 2">
    <name type="scientific">Hygrophoropsis aurantiaca</name>
    <dbReference type="NCBI Taxonomy" id="72124"/>
    <lineage>
        <taxon>Eukaryota</taxon>
        <taxon>Fungi</taxon>
        <taxon>Dikarya</taxon>
        <taxon>Basidiomycota</taxon>
        <taxon>Agaricomycotina</taxon>
        <taxon>Agaricomycetes</taxon>
        <taxon>Agaricomycetidae</taxon>
        <taxon>Boletales</taxon>
        <taxon>Coniophorineae</taxon>
        <taxon>Hygrophoropsidaceae</taxon>
        <taxon>Hygrophoropsis</taxon>
    </lineage>
</organism>
<accession>A0ACB8A7M5</accession>
<dbReference type="EMBL" id="MU267781">
    <property type="protein sequence ID" value="KAH7909055.1"/>
    <property type="molecule type" value="Genomic_DNA"/>
</dbReference>
<evidence type="ECO:0000313" key="1">
    <source>
        <dbReference type="EMBL" id="KAH7909055.1"/>
    </source>
</evidence>